<dbReference type="PANTHER" id="PTHR47018">
    <property type="entry name" value="CXC DOMAIN-CONTAINING PROTEIN-RELATED"/>
    <property type="match status" value="1"/>
</dbReference>
<comment type="caution">
    <text evidence="2">The sequence shown here is derived from an EMBL/GenBank/DDBJ whole genome shotgun (WGS) entry which is preliminary data.</text>
</comment>
<feature type="region of interest" description="Disordered" evidence="1">
    <location>
        <begin position="98"/>
        <end position="119"/>
    </location>
</feature>
<reference evidence="2 3" key="1">
    <citation type="submission" date="2022-05" db="EMBL/GenBank/DDBJ databases">
        <authorList>
            <consortium name="Genoscope - CEA"/>
            <person name="William W."/>
        </authorList>
    </citation>
    <scope>NUCLEOTIDE SEQUENCE [LARGE SCALE GENOMIC DNA]</scope>
</reference>
<name>A0ABN8P3E4_9CNID</name>
<keyword evidence="3" id="KW-1185">Reference proteome</keyword>
<accession>A0ABN8P3E4</accession>
<evidence type="ECO:0000256" key="1">
    <source>
        <dbReference type="SAM" id="MobiDB-lite"/>
    </source>
</evidence>
<dbReference type="PANTHER" id="PTHR47018:SF1">
    <property type="entry name" value="TESMIN_TSO1-LIKE CXC DOMAIN-CONTAINING PROTEIN"/>
    <property type="match status" value="1"/>
</dbReference>
<feature type="non-terminal residue" evidence="2">
    <location>
        <position position="278"/>
    </location>
</feature>
<proteinExistence type="predicted"/>
<organism evidence="2 3">
    <name type="scientific">Porites lobata</name>
    <dbReference type="NCBI Taxonomy" id="104759"/>
    <lineage>
        <taxon>Eukaryota</taxon>
        <taxon>Metazoa</taxon>
        <taxon>Cnidaria</taxon>
        <taxon>Anthozoa</taxon>
        <taxon>Hexacorallia</taxon>
        <taxon>Scleractinia</taxon>
        <taxon>Fungiina</taxon>
        <taxon>Poritidae</taxon>
        <taxon>Porites</taxon>
    </lineage>
</organism>
<protein>
    <submittedName>
        <fullName evidence="2">Uncharacterized protein</fullName>
    </submittedName>
</protein>
<evidence type="ECO:0000313" key="2">
    <source>
        <dbReference type="EMBL" id="CAH3132402.1"/>
    </source>
</evidence>
<dbReference type="EMBL" id="CALNXK010000051">
    <property type="protein sequence ID" value="CAH3132402.1"/>
    <property type="molecule type" value="Genomic_DNA"/>
</dbReference>
<dbReference type="Proteomes" id="UP001159405">
    <property type="component" value="Unassembled WGS sequence"/>
</dbReference>
<evidence type="ECO:0000313" key="3">
    <source>
        <dbReference type="Proteomes" id="UP001159405"/>
    </source>
</evidence>
<gene>
    <name evidence="2" type="ORF">PLOB_00035852</name>
</gene>
<sequence>MDDCNRNVTDWELCVICQESNKEGLQCPADSRRADKGAGYKTLADNLKQFADLGYMPKDVNLSRLDEGDGIAAAFFKHRARYHKSCYALFNSTKLKRAQKRKSEAPDEPPAGGKFTRSNALAYTKDTSPSCFLCESDKQPLHRVSTLSLDASVRECANPHRLEGIALADLVTCIEESRTNSGGELPTFKLADLAKMYTNRLQQLGMENTARPNSSRLKERIIAQVPDLQPYNKGRDVYLAFERTLGMHFTRSIKKILMMRPYTLRRQLRLSVKTYLQI</sequence>